<evidence type="ECO:0000313" key="3">
    <source>
        <dbReference type="Proteomes" id="UP000807342"/>
    </source>
</evidence>
<sequence length="255" mass="29092">MTNIQTSDEIISICVNVVLYGFFLQSLFYCIRAFIRGRQRRWGIDSRDNPRDHSIAGYSAILPHTQRVSSLLTEGVLIYRCWQVYLRRWAAVVAPICLWVAGLGIMVAYLTRPQSKVISESNPQGRLVAFWGLNIIMNVTTTRLMCTIGSVFVFVSYVTPGQYPALTRVASSVRRKEESKIWQTSTLRFKRTPIDPPSNPYGEKIYHFSANPLQQQYPSAHMPKLKAYPCALCAVGPRSEILYDNILMYNSMMSF</sequence>
<reference evidence="2" key="1">
    <citation type="submission" date="2020-11" db="EMBL/GenBank/DDBJ databases">
        <authorList>
            <consortium name="DOE Joint Genome Institute"/>
            <person name="Ahrendt S."/>
            <person name="Riley R."/>
            <person name="Andreopoulos W."/>
            <person name="Labutti K."/>
            <person name="Pangilinan J."/>
            <person name="Ruiz-Duenas F.J."/>
            <person name="Barrasa J.M."/>
            <person name="Sanchez-Garcia M."/>
            <person name="Camarero S."/>
            <person name="Miyauchi S."/>
            <person name="Serrano A."/>
            <person name="Linde D."/>
            <person name="Babiker R."/>
            <person name="Drula E."/>
            <person name="Ayuso-Fernandez I."/>
            <person name="Pacheco R."/>
            <person name="Padilla G."/>
            <person name="Ferreira P."/>
            <person name="Barriuso J."/>
            <person name="Kellner H."/>
            <person name="Castanera R."/>
            <person name="Alfaro M."/>
            <person name="Ramirez L."/>
            <person name="Pisabarro A.G."/>
            <person name="Kuo A."/>
            <person name="Tritt A."/>
            <person name="Lipzen A."/>
            <person name="He G."/>
            <person name="Yan M."/>
            <person name="Ng V."/>
            <person name="Cullen D."/>
            <person name="Martin F."/>
            <person name="Rosso M.-N."/>
            <person name="Henrissat B."/>
            <person name="Hibbett D."/>
            <person name="Martinez A.T."/>
            <person name="Grigoriev I.V."/>
        </authorList>
    </citation>
    <scope>NUCLEOTIDE SEQUENCE</scope>
    <source>
        <strain evidence="2">MF-IS2</strain>
    </source>
</reference>
<keyword evidence="1" id="KW-0472">Membrane</keyword>
<dbReference type="AlphaFoldDB" id="A0A9P5XGX8"/>
<accession>A0A9P5XGX8</accession>
<evidence type="ECO:0000256" key="1">
    <source>
        <dbReference type="SAM" id="Phobius"/>
    </source>
</evidence>
<name>A0A9P5XGX8_9AGAR</name>
<keyword evidence="1" id="KW-0812">Transmembrane</keyword>
<keyword evidence="3" id="KW-1185">Reference proteome</keyword>
<feature type="transmembrane region" description="Helical" evidence="1">
    <location>
        <begin position="89"/>
        <end position="110"/>
    </location>
</feature>
<dbReference type="Proteomes" id="UP000807342">
    <property type="component" value="Unassembled WGS sequence"/>
</dbReference>
<evidence type="ECO:0000313" key="2">
    <source>
        <dbReference type="EMBL" id="KAF9450748.1"/>
    </source>
</evidence>
<organism evidence="2 3">
    <name type="scientific">Macrolepiota fuliginosa MF-IS2</name>
    <dbReference type="NCBI Taxonomy" id="1400762"/>
    <lineage>
        <taxon>Eukaryota</taxon>
        <taxon>Fungi</taxon>
        <taxon>Dikarya</taxon>
        <taxon>Basidiomycota</taxon>
        <taxon>Agaricomycotina</taxon>
        <taxon>Agaricomycetes</taxon>
        <taxon>Agaricomycetidae</taxon>
        <taxon>Agaricales</taxon>
        <taxon>Agaricineae</taxon>
        <taxon>Agaricaceae</taxon>
        <taxon>Macrolepiota</taxon>
    </lineage>
</organism>
<gene>
    <name evidence="2" type="ORF">P691DRAFT_788563</name>
</gene>
<feature type="transmembrane region" description="Helical" evidence="1">
    <location>
        <begin position="17"/>
        <end position="35"/>
    </location>
</feature>
<comment type="caution">
    <text evidence="2">The sequence shown here is derived from an EMBL/GenBank/DDBJ whole genome shotgun (WGS) entry which is preliminary data.</text>
</comment>
<proteinExistence type="predicted"/>
<feature type="transmembrane region" description="Helical" evidence="1">
    <location>
        <begin position="130"/>
        <end position="158"/>
    </location>
</feature>
<protein>
    <submittedName>
        <fullName evidence="2">Uncharacterized protein</fullName>
    </submittedName>
</protein>
<dbReference type="EMBL" id="MU151098">
    <property type="protein sequence ID" value="KAF9450748.1"/>
    <property type="molecule type" value="Genomic_DNA"/>
</dbReference>
<keyword evidence="1" id="KW-1133">Transmembrane helix</keyword>